<dbReference type="RefSeq" id="WP_345500838.1">
    <property type="nucleotide sequence ID" value="NZ_BAABLO010000001.1"/>
</dbReference>
<dbReference type="Gene3D" id="3.90.850.10">
    <property type="entry name" value="Fumarylacetoacetase-like, C-terminal domain"/>
    <property type="match status" value="1"/>
</dbReference>
<evidence type="ECO:0000313" key="4">
    <source>
        <dbReference type="EMBL" id="GAA4711351.1"/>
    </source>
</evidence>
<sequence length="301" mass="31589">MQFGTVAHAGTTRAAALTDDGWRALAAPAARAGDRDGHDADGHDAEGYPADLSAFLSAGGALSSDAPLGEVLAGAEPLAPLPRPAKVICCGLNYGEHIRETGRELPSHPTLFVKYADSLVGPTDDVCLLAGTDVDWEAELAVVVGATIRHADRVTAAAAIAGYTVANDVSVRDWQYRTLQWFQGKAWDDSTPTGPVVVTPDEVDPTAGLTITCRVNGEEVQRDSTKTLVFDSADLLAYISTFTTLRPGDLVLTGTPGGVGTARDPQRFLADGDVLETEVEGIGLLRNTIRLSPNPSLTTRA</sequence>
<keyword evidence="2" id="KW-0479">Metal-binding</keyword>
<accession>A0ABP8XNW1</accession>
<dbReference type="SUPFAM" id="SSF56529">
    <property type="entry name" value="FAH"/>
    <property type="match status" value="1"/>
</dbReference>
<dbReference type="InterPro" id="IPR051121">
    <property type="entry name" value="FAH"/>
</dbReference>
<comment type="caution">
    <text evidence="4">The sequence shown here is derived from an EMBL/GenBank/DDBJ whole genome shotgun (WGS) entry which is preliminary data.</text>
</comment>
<name>A0ABP8XNW1_9MICO</name>
<dbReference type="PANTHER" id="PTHR42796:SF4">
    <property type="entry name" value="FUMARYLACETOACETATE HYDROLASE DOMAIN-CONTAINING PROTEIN 2A"/>
    <property type="match status" value="1"/>
</dbReference>
<evidence type="ECO:0000259" key="3">
    <source>
        <dbReference type="Pfam" id="PF01557"/>
    </source>
</evidence>
<gene>
    <name evidence="4" type="ORF">GCM10025782_04290</name>
</gene>
<evidence type="ECO:0000313" key="5">
    <source>
        <dbReference type="Proteomes" id="UP001500556"/>
    </source>
</evidence>
<comment type="similarity">
    <text evidence="1">Belongs to the FAH family.</text>
</comment>
<proteinExistence type="inferred from homology"/>
<dbReference type="InterPro" id="IPR011234">
    <property type="entry name" value="Fumarylacetoacetase-like_C"/>
</dbReference>
<dbReference type="Pfam" id="PF01557">
    <property type="entry name" value="FAA_hydrolase"/>
    <property type="match status" value="1"/>
</dbReference>
<dbReference type="EMBL" id="BAABLO010000001">
    <property type="protein sequence ID" value="GAA4711351.1"/>
    <property type="molecule type" value="Genomic_DNA"/>
</dbReference>
<dbReference type="InterPro" id="IPR036663">
    <property type="entry name" value="Fumarylacetoacetase_C_sf"/>
</dbReference>
<reference evidence="5" key="1">
    <citation type="journal article" date="2019" name="Int. J. Syst. Evol. Microbiol.">
        <title>The Global Catalogue of Microorganisms (GCM) 10K type strain sequencing project: providing services to taxonomists for standard genome sequencing and annotation.</title>
        <authorList>
            <consortium name="The Broad Institute Genomics Platform"/>
            <consortium name="The Broad Institute Genome Sequencing Center for Infectious Disease"/>
            <person name="Wu L."/>
            <person name="Ma J."/>
        </authorList>
    </citation>
    <scope>NUCLEOTIDE SEQUENCE [LARGE SCALE GENOMIC DNA]</scope>
    <source>
        <strain evidence="5">JCM 18961</strain>
    </source>
</reference>
<evidence type="ECO:0000256" key="1">
    <source>
        <dbReference type="ARBA" id="ARBA00010211"/>
    </source>
</evidence>
<keyword evidence="5" id="KW-1185">Reference proteome</keyword>
<dbReference type="Proteomes" id="UP001500556">
    <property type="component" value="Unassembled WGS sequence"/>
</dbReference>
<evidence type="ECO:0000256" key="2">
    <source>
        <dbReference type="ARBA" id="ARBA00022723"/>
    </source>
</evidence>
<feature type="domain" description="Fumarylacetoacetase-like C-terminal" evidence="3">
    <location>
        <begin position="86"/>
        <end position="289"/>
    </location>
</feature>
<protein>
    <recommendedName>
        <fullName evidence="3">Fumarylacetoacetase-like C-terminal domain-containing protein</fullName>
    </recommendedName>
</protein>
<organism evidence="4 5">
    <name type="scientific">Pedococcus ginsenosidimutans</name>
    <dbReference type="NCBI Taxonomy" id="490570"/>
    <lineage>
        <taxon>Bacteria</taxon>
        <taxon>Bacillati</taxon>
        <taxon>Actinomycetota</taxon>
        <taxon>Actinomycetes</taxon>
        <taxon>Micrococcales</taxon>
        <taxon>Intrasporangiaceae</taxon>
        <taxon>Pedococcus</taxon>
    </lineage>
</organism>
<dbReference type="PANTHER" id="PTHR42796">
    <property type="entry name" value="FUMARYLACETOACETATE HYDROLASE DOMAIN-CONTAINING PROTEIN 2A-RELATED"/>
    <property type="match status" value="1"/>
</dbReference>